<sequence length="585" mass="65113">MVSLVDIVNLDGRRKVILSAAAVEYKNQHLVGPKLLSRLTGEAWRCTEHLPISEERLKKGWIKVLECLDQHYRYLPEVELHEAIDEFMFKLSRRPNEGATAFSSRFRTQLSRLETLIAQERDIAKEKRDGRKRKHDFPGPASPVPSSLAESSESETGGAGDEPADETDDAEPATQPEQAAEAPASDAQPSQPPAQPKTASRPPSRTSHPPSQQGSYKSVHSGSSGRKSKRQLSSGTWQADMEKQQLEMQQILGSIERSHRKPKPIFPPSDIEDNHRRDPKRHQVPFKSQRRDAYAVQVNDDDASSSIEAPMSSTESGEEAMLGETGEKSGDGSDEELQEIYEMQKKAKRDFKKSFRTYKESKKRVKEIKKSRSGTPYFPVVAMTPEQAAASSSAAPSQKSFKYDQKQMVKRKGDGKSQKQQNPRKEDANLAVTEVLTEFSYMVEDQFVLGDDEQEILLASIPTGYAILDTGLLRLLLGKILQLHIGIYSSKVVILLLKGMGASLDLGRMTITSEKHGMQSQPLQQAANGHLILPLYPVEDVEIAEAPACSSQDCQNEPNTNNPKDNPQPRDNLVPEGRYQGGFDR</sequence>
<evidence type="ECO:0000313" key="4">
    <source>
        <dbReference type="Proteomes" id="UP001152797"/>
    </source>
</evidence>
<feature type="compositionally biased region" description="Acidic residues" evidence="1">
    <location>
        <begin position="162"/>
        <end position="171"/>
    </location>
</feature>
<feature type="region of interest" description="Disordered" evidence="1">
    <location>
        <begin position="547"/>
        <end position="585"/>
    </location>
</feature>
<dbReference type="Proteomes" id="UP001152797">
    <property type="component" value="Unassembled WGS sequence"/>
</dbReference>
<name>A0A9P1DIA1_9DINO</name>
<feature type="compositionally biased region" description="Polar residues" evidence="1">
    <location>
        <begin position="144"/>
        <end position="155"/>
    </location>
</feature>
<evidence type="ECO:0000256" key="1">
    <source>
        <dbReference type="SAM" id="MobiDB-lite"/>
    </source>
</evidence>
<dbReference type="EMBL" id="CAMXCT010004832">
    <property type="protein sequence ID" value="CAI4010492.1"/>
    <property type="molecule type" value="Genomic_DNA"/>
</dbReference>
<feature type="region of interest" description="Disordered" evidence="1">
    <location>
        <begin position="121"/>
        <end position="344"/>
    </location>
</feature>
<proteinExistence type="predicted"/>
<evidence type="ECO:0000313" key="3">
    <source>
        <dbReference type="EMBL" id="CAL4797804.1"/>
    </source>
</evidence>
<accession>A0A9P1DIA1</accession>
<reference evidence="3 4" key="2">
    <citation type="submission" date="2024-05" db="EMBL/GenBank/DDBJ databases">
        <authorList>
            <person name="Chen Y."/>
            <person name="Shah S."/>
            <person name="Dougan E. K."/>
            <person name="Thang M."/>
            <person name="Chan C."/>
        </authorList>
    </citation>
    <scope>NUCLEOTIDE SEQUENCE [LARGE SCALE GENOMIC DNA]</scope>
</reference>
<feature type="compositionally biased region" description="Low complexity" evidence="1">
    <location>
        <begin position="389"/>
        <end position="400"/>
    </location>
</feature>
<feature type="compositionally biased region" description="Low complexity" evidence="1">
    <location>
        <begin position="196"/>
        <end position="211"/>
    </location>
</feature>
<reference evidence="2" key="1">
    <citation type="submission" date="2022-10" db="EMBL/GenBank/DDBJ databases">
        <authorList>
            <person name="Chen Y."/>
            <person name="Dougan E. K."/>
            <person name="Chan C."/>
            <person name="Rhodes N."/>
            <person name="Thang M."/>
        </authorList>
    </citation>
    <scope>NUCLEOTIDE SEQUENCE</scope>
</reference>
<evidence type="ECO:0000313" key="2">
    <source>
        <dbReference type="EMBL" id="CAI4010492.1"/>
    </source>
</evidence>
<dbReference type="AlphaFoldDB" id="A0A9P1DIA1"/>
<gene>
    <name evidence="2" type="ORF">C1SCF055_LOCUS35762</name>
</gene>
<feature type="region of interest" description="Disordered" evidence="1">
    <location>
        <begin position="389"/>
        <end position="427"/>
    </location>
</feature>
<keyword evidence="4" id="KW-1185">Reference proteome</keyword>
<feature type="compositionally biased region" description="Low complexity" evidence="1">
    <location>
        <begin position="172"/>
        <end position="189"/>
    </location>
</feature>
<feature type="compositionally biased region" description="Polar residues" evidence="1">
    <location>
        <begin position="304"/>
        <end position="315"/>
    </location>
</feature>
<comment type="caution">
    <text evidence="2">The sequence shown here is derived from an EMBL/GenBank/DDBJ whole genome shotgun (WGS) entry which is preliminary data.</text>
</comment>
<dbReference type="EMBL" id="CAMXCT030004832">
    <property type="protein sequence ID" value="CAL4797804.1"/>
    <property type="molecule type" value="Genomic_DNA"/>
</dbReference>
<dbReference type="EMBL" id="CAMXCT020004832">
    <property type="protein sequence ID" value="CAL1163867.1"/>
    <property type="molecule type" value="Genomic_DNA"/>
</dbReference>
<feature type="compositionally biased region" description="Polar residues" evidence="1">
    <location>
        <begin position="549"/>
        <end position="565"/>
    </location>
</feature>
<protein>
    <submittedName>
        <fullName evidence="3">Copia protein</fullName>
    </submittedName>
</protein>
<feature type="compositionally biased region" description="Polar residues" evidence="1">
    <location>
        <begin position="212"/>
        <end position="237"/>
    </location>
</feature>
<organism evidence="2">
    <name type="scientific">Cladocopium goreaui</name>
    <dbReference type="NCBI Taxonomy" id="2562237"/>
    <lineage>
        <taxon>Eukaryota</taxon>
        <taxon>Sar</taxon>
        <taxon>Alveolata</taxon>
        <taxon>Dinophyceae</taxon>
        <taxon>Suessiales</taxon>
        <taxon>Symbiodiniaceae</taxon>
        <taxon>Cladocopium</taxon>
    </lineage>
</organism>
<feature type="compositionally biased region" description="Basic and acidic residues" evidence="1">
    <location>
        <begin position="401"/>
        <end position="427"/>
    </location>
</feature>